<dbReference type="InterPro" id="IPR036640">
    <property type="entry name" value="ABC1_TM_sf"/>
</dbReference>
<dbReference type="SUPFAM" id="SSF90123">
    <property type="entry name" value="ABC transporter transmembrane region"/>
    <property type="match status" value="1"/>
</dbReference>
<dbReference type="Gene3D" id="1.20.1560.10">
    <property type="entry name" value="ABC transporter type 1, transmembrane domain"/>
    <property type="match status" value="1"/>
</dbReference>
<evidence type="ECO:0000256" key="4">
    <source>
        <dbReference type="ARBA" id="ARBA00022741"/>
    </source>
</evidence>
<organism evidence="11 12">
    <name type="scientific">Methylosinus sporium</name>
    <dbReference type="NCBI Taxonomy" id="428"/>
    <lineage>
        <taxon>Bacteria</taxon>
        <taxon>Pseudomonadati</taxon>
        <taxon>Pseudomonadota</taxon>
        <taxon>Alphaproteobacteria</taxon>
        <taxon>Hyphomicrobiales</taxon>
        <taxon>Methylocystaceae</taxon>
        <taxon>Methylosinus</taxon>
    </lineage>
</organism>
<dbReference type="InterPro" id="IPR003593">
    <property type="entry name" value="AAA+_ATPase"/>
</dbReference>
<evidence type="ECO:0000256" key="1">
    <source>
        <dbReference type="ARBA" id="ARBA00004651"/>
    </source>
</evidence>
<dbReference type="Proteomes" id="UP000245137">
    <property type="component" value="Unassembled WGS sequence"/>
</dbReference>
<feature type="transmembrane region" description="Helical" evidence="8">
    <location>
        <begin position="262"/>
        <end position="283"/>
    </location>
</feature>
<dbReference type="GO" id="GO:0016887">
    <property type="term" value="F:ATP hydrolysis activity"/>
    <property type="evidence" value="ECO:0007669"/>
    <property type="project" value="InterPro"/>
</dbReference>
<dbReference type="Gene3D" id="3.40.50.300">
    <property type="entry name" value="P-loop containing nucleotide triphosphate hydrolases"/>
    <property type="match status" value="1"/>
</dbReference>
<dbReference type="GO" id="GO:0005524">
    <property type="term" value="F:ATP binding"/>
    <property type="evidence" value="ECO:0007669"/>
    <property type="project" value="UniProtKB-KW"/>
</dbReference>
<feature type="domain" description="ABC transmembrane type-1" evidence="10">
    <location>
        <begin position="9"/>
        <end position="285"/>
    </location>
</feature>
<feature type="domain" description="ABC transporter" evidence="9">
    <location>
        <begin position="322"/>
        <end position="540"/>
    </location>
</feature>
<dbReference type="InterPro" id="IPR027417">
    <property type="entry name" value="P-loop_NTPase"/>
</dbReference>
<dbReference type="PROSITE" id="PS50893">
    <property type="entry name" value="ABC_TRANSPORTER_2"/>
    <property type="match status" value="1"/>
</dbReference>
<dbReference type="EMBL" id="PUIV01000008">
    <property type="protein sequence ID" value="PWB94476.1"/>
    <property type="molecule type" value="Genomic_DNA"/>
</dbReference>
<dbReference type="Pfam" id="PF00664">
    <property type="entry name" value="ABC_membrane"/>
    <property type="match status" value="1"/>
</dbReference>
<evidence type="ECO:0000256" key="6">
    <source>
        <dbReference type="ARBA" id="ARBA00022989"/>
    </source>
</evidence>
<comment type="caution">
    <text evidence="11">The sequence shown here is derived from an EMBL/GenBank/DDBJ whole genome shotgun (WGS) entry which is preliminary data.</text>
</comment>
<evidence type="ECO:0000256" key="7">
    <source>
        <dbReference type="ARBA" id="ARBA00023136"/>
    </source>
</evidence>
<dbReference type="RefSeq" id="WP_108916769.1">
    <property type="nucleotide sequence ID" value="NZ_BGJY01000008.1"/>
</dbReference>
<evidence type="ECO:0000313" key="12">
    <source>
        <dbReference type="Proteomes" id="UP000245137"/>
    </source>
</evidence>
<keyword evidence="6 8" id="KW-1133">Transmembrane helix</keyword>
<accession>A0A2U1SS82</accession>
<feature type="transmembrane region" description="Helical" evidence="8">
    <location>
        <begin position="118"/>
        <end position="137"/>
    </location>
</feature>
<comment type="subcellular location">
    <subcellularLocation>
        <location evidence="1">Cell membrane</location>
        <topology evidence="1">Multi-pass membrane protein</topology>
    </subcellularLocation>
</comment>
<dbReference type="NCBIfam" id="TIGR01194">
    <property type="entry name" value="cyc_pep_trnsptr"/>
    <property type="match status" value="1"/>
</dbReference>
<evidence type="ECO:0000256" key="8">
    <source>
        <dbReference type="SAM" id="Phobius"/>
    </source>
</evidence>
<dbReference type="SMART" id="SM00382">
    <property type="entry name" value="AAA"/>
    <property type="match status" value="1"/>
</dbReference>
<keyword evidence="2" id="KW-0813">Transport</keyword>
<evidence type="ECO:0000256" key="2">
    <source>
        <dbReference type="ARBA" id="ARBA00022448"/>
    </source>
</evidence>
<dbReference type="PROSITE" id="PS50929">
    <property type="entry name" value="ABC_TM1F"/>
    <property type="match status" value="1"/>
</dbReference>
<name>A0A2U1SS82_METSR</name>
<sequence>MTSGSKAQFALSALAGVVAGASQAYLLVFINRSLEDGQRNASALAVSFFGLCLLVFFSGVLSVTLLSRIAQDNHYNLRLRLSRCILSTPLKDLYSCGPQRLMAVLTDDIGSIVQAQDAIPLLFVEGAKLVAALVYLGFISYKLLILVFGFLVFGLTSWHLLQRWARRWLKLAREADDALFGHYRAITEGFKELKMDARRRRAFLDRELRETANMIRTRRNKASLIYALAGRWSQSLYFLLIGAILFLPLLGEQVERESLTGFTLTVLFIGAPLAAIVNVTPALGKGVAALKNIEKLGLGASAEADVGTGAEAIDLVSTPSTLELVNVSYRYPEAEGSRGQHLGPLNLRIAPGELVFVTGGNGSGKTTLALIILGLFSPDSGELRLGGQPITQQQRDAYRQNFSAVFADAYVFDSLLGYSNDELQARVEELLVLLQLDDKLRIENGRCSTVDLSRGQRKRLALLSAYLADRPFYLFDEWAAEQDPVFRDFFYSRMLPELKARGKTVIVITHDDRYFHMSDRLLRLTMGQIEELRPALAASA</sequence>
<dbReference type="OrthoDB" id="9760776at2"/>
<keyword evidence="3 8" id="KW-0812">Transmembrane</keyword>
<evidence type="ECO:0000259" key="9">
    <source>
        <dbReference type="PROSITE" id="PS50893"/>
    </source>
</evidence>
<feature type="transmembrane region" description="Helical" evidence="8">
    <location>
        <begin position="224"/>
        <end position="250"/>
    </location>
</feature>
<dbReference type="GO" id="GO:0015833">
    <property type="term" value="P:peptide transport"/>
    <property type="evidence" value="ECO:0007669"/>
    <property type="project" value="InterPro"/>
</dbReference>
<reference evidence="11 12" key="1">
    <citation type="journal article" date="2018" name="Appl. Microbiol. Biotechnol.">
        <title>Co-cultivation of the strictly anaerobic methanogen Methanosarcina barkeri with aerobic methanotrophs in an oxygen-limited membrane bioreactor.</title>
        <authorList>
            <person name="In 't Zandt M.H."/>
            <person name="van den Bosch T.J.M."/>
            <person name="Rijkers R."/>
            <person name="van Kessel M.A.H.J."/>
            <person name="Jetten M.S.M."/>
            <person name="Welte C.U."/>
        </authorList>
    </citation>
    <scope>NUCLEOTIDE SEQUENCE [LARGE SCALE GENOMIC DNA]</scope>
    <source>
        <strain evidence="11 12">DSM 17706</strain>
    </source>
</reference>
<keyword evidence="7 8" id="KW-0472">Membrane</keyword>
<evidence type="ECO:0000313" key="11">
    <source>
        <dbReference type="EMBL" id="PWB94476.1"/>
    </source>
</evidence>
<dbReference type="PANTHER" id="PTHR43553">
    <property type="entry name" value="HEAVY METAL TRANSPORTER"/>
    <property type="match status" value="1"/>
</dbReference>
<dbReference type="InterPro" id="IPR011527">
    <property type="entry name" value="ABC1_TM_dom"/>
</dbReference>
<keyword evidence="12" id="KW-1185">Reference proteome</keyword>
<dbReference type="InterPro" id="IPR003439">
    <property type="entry name" value="ABC_transporter-like_ATP-bd"/>
</dbReference>
<feature type="transmembrane region" description="Helical" evidence="8">
    <location>
        <begin position="143"/>
        <end position="161"/>
    </location>
</feature>
<dbReference type="GO" id="GO:1904680">
    <property type="term" value="F:peptide transmembrane transporter activity"/>
    <property type="evidence" value="ECO:0007669"/>
    <property type="project" value="InterPro"/>
</dbReference>
<dbReference type="Pfam" id="PF00005">
    <property type="entry name" value="ABC_tran"/>
    <property type="match status" value="1"/>
</dbReference>
<evidence type="ECO:0000259" key="10">
    <source>
        <dbReference type="PROSITE" id="PS50929"/>
    </source>
</evidence>
<dbReference type="InterPro" id="IPR005898">
    <property type="entry name" value="Cyc_pep_transpt_SyrD/YojI"/>
</dbReference>
<keyword evidence="4" id="KW-0547">Nucleotide-binding</keyword>
<gene>
    <name evidence="11" type="ORF">C5689_07855</name>
</gene>
<dbReference type="SUPFAM" id="SSF52540">
    <property type="entry name" value="P-loop containing nucleoside triphosphate hydrolases"/>
    <property type="match status" value="1"/>
</dbReference>
<evidence type="ECO:0000256" key="5">
    <source>
        <dbReference type="ARBA" id="ARBA00022840"/>
    </source>
</evidence>
<keyword evidence="5" id="KW-0067">ATP-binding</keyword>
<dbReference type="InterPro" id="IPR050095">
    <property type="entry name" value="ECF_ABC_transporter_ATP-bd"/>
</dbReference>
<evidence type="ECO:0000256" key="3">
    <source>
        <dbReference type="ARBA" id="ARBA00022692"/>
    </source>
</evidence>
<dbReference type="GO" id="GO:0043190">
    <property type="term" value="C:ATP-binding cassette (ABC) transporter complex"/>
    <property type="evidence" value="ECO:0007669"/>
    <property type="project" value="TreeGrafter"/>
</dbReference>
<protein>
    <submittedName>
        <fullName evidence="11">Cyclic peptide export ABC transporter</fullName>
    </submittedName>
</protein>
<dbReference type="CDD" id="cd03228">
    <property type="entry name" value="ABCC_MRP_Like"/>
    <property type="match status" value="1"/>
</dbReference>
<dbReference type="PANTHER" id="PTHR43553:SF11">
    <property type="entry name" value="ABC TRANSPORTER ATP-BINDING_PERMEASE PROTEIN YOJI"/>
    <property type="match status" value="1"/>
</dbReference>
<proteinExistence type="predicted"/>
<dbReference type="AlphaFoldDB" id="A0A2U1SS82"/>
<feature type="transmembrane region" description="Helical" evidence="8">
    <location>
        <begin position="48"/>
        <end position="70"/>
    </location>
</feature>
<dbReference type="GO" id="GO:0140359">
    <property type="term" value="F:ABC-type transporter activity"/>
    <property type="evidence" value="ECO:0007669"/>
    <property type="project" value="InterPro"/>
</dbReference>